<reference evidence="2" key="1">
    <citation type="submission" date="2016-11" db="UniProtKB">
        <authorList>
            <consortium name="WormBaseParasite"/>
        </authorList>
    </citation>
    <scope>IDENTIFICATION</scope>
    <source>
        <strain evidence="2">KR3021</strain>
    </source>
</reference>
<evidence type="ECO:0000313" key="1">
    <source>
        <dbReference type="Proteomes" id="UP000095286"/>
    </source>
</evidence>
<sequence length="465" mass="52125">MPTKAILQTHVAQTTNWVSIYLVGLIAFLGILQNGVLRHLEWPYLQQMDSQSSPTFYGIMGSVQSIAHMVSTALGGFIINKWCTIKLPVVIGKIISLGGSILFVLIEVIPDNRRYAFMGYAVLAGLAMGFVMMMRIHVIMVSTEKDRSKAFAIIAMAPMLGIIAGNFSQTLITKLGYPGSDFWLFGNSMHLNLYTVPAYFAIFNIALALALLFMYFNEDDGMKKFSKKRIIAARNEQKSNLQIGANEKDLGNSEQDIVIGKIDKVAMLVCFLLKMGMSCTMSLLQTLFQPYTQTIFRFTNEELVYYGSITSTLTGILGLSVNLSYLFLNLGKYISERKAIALAMTIILVFFLATFPYPFITTQIQYVKSYEFIKGSDSELNNNTTELIVGCENEFKWCEVTPAVSPFVWFPLVVICFGTALPLMLINLEVVYSKILGPIKQGTYQSVFMIIGWFNFFSLIGYKIF</sequence>
<organism evidence="1 2">
    <name type="scientific">Rhabditophanes sp. KR3021</name>
    <dbReference type="NCBI Taxonomy" id="114890"/>
    <lineage>
        <taxon>Eukaryota</taxon>
        <taxon>Metazoa</taxon>
        <taxon>Ecdysozoa</taxon>
        <taxon>Nematoda</taxon>
        <taxon>Chromadorea</taxon>
        <taxon>Rhabditida</taxon>
        <taxon>Tylenchina</taxon>
        <taxon>Panagrolaimomorpha</taxon>
        <taxon>Strongyloidoidea</taxon>
        <taxon>Alloionematidae</taxon>
        <taxon>Rhabditophanes</taxon>
    </lineage>
</organism>
<dbReference type="Proteomes" id="UP000095286">
    <property type="component" value="Unplaced"/>
</dbReference>
<proteinExistence type="predicted"/>
<accession>A0AC35U1U3</accession>
<name>A0AC35U1U3_9BILA</name>
<protein>
    <submittedName>
        <fullName evidence="2">MFS domain-containing protein</fullName>
    </submittedName>
</protein>
<evidence type="ECO:0000313" key="2">
    <source>
        <dbReference type="WBParaSite" id="RSKR_0000659700.1"/>
    </source>
</evidence>
<dbReference type="WBParaSite" id="RSKR_0000659700.1">
    <property type="protein sequence ID" value="RSKR_0000659700.1"/>
    <property type="gene ID" value="RSKR_0000659700"/>
</dbReference>